<feature type="non-terminal residue" evidence="1">
    <location>
        <position position="1"/>
    </location>
</feature>
<sequence>NYILSIADISGNRTDDLYIQMRNYFYLIEKKVDTILLCFSLVDQTSYSNINKKSFNDFKSIQRNFKLNFIRGSLKKIKIKKLMIIIKLLEEEENVEINDLINPYLIPIKISAELFKEILANGSFFEIELT</sequence>
<evidence type="ECO:0000313" key="1">
    <source>
        <dbReference type="EMBL" id="RNA05470.1"/>
    </source>
</evidence>
<proteinExistence type="predicted"/>
<dbReference type="Proteomes" id="UP000276133">
    <property type="component" value="Unassembled WGS sequence"/>
</dbReference>
<gene>
    <name evidence="1" type="ORF">BpHYR1_021485</name>
</gene>
<comment type="caution">
    <text evidence="1">The sequence shown here is derived from an EMBL/GenBank/DDBJ whole genome shotgun (WGS) entry which is preliminary data.</text>
</comment>
<protein>
    <submittedName>
        <fullName evidence="1">Uncharacterized protein</fullName>
    </submittedName>
</protein>
<dbReference type="AlphaFoldDB" id="A0A3M7Q215"/>
<evidence type="ECO:0000313" key="2">
    <source>
        <dbReference type="Proteomes" id="UP000276133"/>
    </source>
</evidence>
<keyword evidence="2" id="KW-1185">Reference proteome</keyword>
<accession>A0A3M7Q215</accession>
<reference evidence="1 2" key="1">
    <citation type="journal article" date="2018" name="Sci. Rep.">
        <title>Genomic signatures of local adaptation to the degree of environmental predictability in rotifers.</title>
        <authorList>
            <person name="Franch-Gras L."/>
            <person name="Hahn C."/>
            <person name="Garcia-Roger E.M."/>
            <person name="Carmona M.J."/>
            <person name="Serra M."/>
            <person name="Gomez A."/>
        </authorList>
    </citation>
    <scope>NUCLEOTIDE SEQUENCE [LARGE SCALE GENOMIC DNA]</scope>
    <source>
        <strain evidence="1">HYR1</strain>
    </source>
</reference>
<name>A0A3M7Q215_BRAPC</name>
<dbReference type="EMBL" id="REGN01007710">
    <property type="protein sequence ID" value="RNA05470.1"/>
    <property type="molecule type" value="Genomic_DNA"/>
</dbReference>
<organism evidence="1 2">
    <name type="scientific">Brachionus plicatilis</name>
    <name type="common">Marine rotifer</name>
    <name type="synonym">Brachionus muelleri</name>
    <dbReference type="NCBI Taxonomy" id="10195"/>
    <lineage>
        <taxon>Eukaryota</taxon>
        <taxon>Metazoa</taxon>
        <taxon>Spiralia</taxon>
        <taxon>Gnathifera</taxon>
        <taxon>Rotifera</taxon>
        <taxon>Eurotatoria</taxon>
        <taxon>Monogononta</taxon>
        <taxon>Pseudotrocha</taxon>
        <taxon>Ploima</taxon>
        <taxon>Brachionidae</taxon>
        <taxon>Brachionus</taxon>
    </lineage>
</organism>